<proteinExistence type="predicted"/>
<dbReference type="EMBL" id="GBXM01008795">
    <property type="protein sequence ID" value="JAH99782.1"/>
    <property type="molecule type" value="Transcribed_RNA"/>
</dbReference>
<reference evidence="1" key="1">
    <citation type="submission" date="2014-11" db="EMBL/GenBank/DDBJ databases">
        <authorList>
            <person name="Amaro Gonzalez C."/>
        </authorList>
    </citation>
    <scope>NUCLEOTIDE SEQUENCE</scope>
</reference>
<accession>A0A0E9XAL5</accession>
<name>A0A0E9XAL5_ANGAN</name>
<reference evidence="1" key="2">
    <citation type="journal article" date="2015" name="Fish Shellfish Immunol.">
        <title>Early steps in the European eel (Anguilla anguilla)-Vibrio vulnificus interaction in the gills: Role of the RtxA13 toxin.</title>
        <authorList>
            <person name="Callol A."/>
            <person name="Pajuelo D."/>
            <person name="Ebbesson L."/>
            <person name="Teles M."/>
            <person name="MacKenzie S."/>
            <person name="Amaro C."/>
        </authorList>
    </citation>
    <scope>NUCLEOTIDE SEQUENCE</scope>
</reference>
<evidence type="ECO:0000313" key="1">
    <source>
        <dbReference type="EMBL" id="JAH99782.1"/>
    </source>
</evidence>
<protein>
    <submittedName>
        <fullName evidence="1">Uncharacterized protein</fullName>
    </submittedName>
</protein>
<sequence length="32" mass="3600">MAQNSRKPVVTNLQKKGCSLYVTITVKHSRVL</sequence>
<dbReference type="AlphaFoldDB" id="A0A0E9XAL5"/>
<organism evidence="1">
    <name type="scientific">Anguilla anguilla</name>
    <name type="common">European freshwater eel</name>
    <name type="synonym">Muraena anguilla</name>
    <dbReference type="NCBI Taxonomy" id="7936"/>
    <lineage>
        <taxon>Eukaryota</taxon>
        <taxon>Metazoa</taxon>
        <taxon>Chordata</taxon>
        <taxon>Craniata</taxon>
        <taxon>Vertebrata</taxon>
        <taxon>Euteleostomi</taxon>
        <taxon>Actinopterygii</taxon>
        <taxon>Neopterygii</taxon>
        <taxon>Teleostei</taxon>
        <taxon>Anguilliformes</taxon>
        <taxon>Anguillidae</taxon>
        <taxon>Anguilla</taxon>
    </lineage>
</organism>